<dbReference type="SUPFAM" id="SSF143456">
    <property type="entry name" value="VC0467-like"/>
    <property type="match status" value="1"/>
</dbReference>
<evidence type="ECO:0000313" key="4">
    <source>
        <dbReference type="Proteomes" id="UP001500571"/>
    </source>
</evidence>
<dbReference type="PANTHER" id="PTHR30327">
    <property type="entry name" value="UNCHARACTERIZED PROTEIN YQGE"/>
    <property type="match status" value="1"/>
</dbReference>
<comment type="similarity">
    <text evidence="1 2">Belongs to the UPF0301 (AlgH) family.</text>
</comment>
<reference evidence="4" key="1">
    <citation type="journal article" date="2019" name="Int. J. Syst. Evol. Microbiol.">
        <title>The Global Catalogue of Microorganisms (GCM) 10K type strain sequencing project: providing services to taxonomists for standard genome sequencing and annotation.</title>
        <authorList>
            <consortium name="The Broad Institute Genomics Platform"/>
            <consortium name="The Broad Institute Genome Sequencing Center for Infectious Disease"/>
            <person name="Wu L."/>
            <person name="Ma J."/>
        </authorList>
    </citation>
    <scope>NUCLEOTIDE SEQUENCE [LARGE SCALE GENOMIC DNA]</scope>
    <source>
        <strain evidence="4">JCM 15309</strain>
    </source>
</reference>
<comment type="caution">
    <text evidence="3">The sequence shown here is derived from an EMBL/GenBank/DDBJ whole genome shotgun (WGS) entry which is preliminary data.</text>
</comment>
<dbReference type="Gene3D" id="3.40.1740.10">
    <property type="entry name" value="VC0467-like"/>
    <property type="match status" value="1"/>
</dbReference>
<evidence type="ECO:0000256" key="2">
    <source>
        <dbReference type="HAMAP-Rule" id="MF_00758"/>
    </source>
</evidence>
<dbReference type="Proteomes" id="UP001500571">
    <property type="component" value="Unassembled WGS sequence"/>
</dbReference>
<gene>
    <name evidence="3" type="ORF">GCM10009798_25550</name>
</gene>
<keyword evidence="4" id="KW-1185">Reference proteome</keyword>
<organism evidence="3 4">
    <name type="scientific">Nocardioides panacihumi</name>
    <dbReference type="NCBI Taxonomy" id="400774"/>
    <lineage>
        <taxon>Bacteria</taxon>
        <taxon>Bacillati</taxon>
        <taxon>Actinomycetota</taxon>
        <taxon>Actinomycetes</taxon>
        <taxon>Propionibacteriales</taxon>
        <taxon>Nocardioidaceae</taxon>
        <taxon>Nocardioides</taxon>
    </lineage>
</organism>
<protein>
    <recommendedName>
        <fullName evidence="2">UPF0301 protein GCM10009798_25550</fullName>
    </recommendedName>
</protein>
<dbReference type="InterPro" id="IPR003774">
    <property type="entry name" value="AlgH-like"/>
</dbReference>
<name>A0ABP5CJZ4_9ACTN</name>
<evidence type="ECO:0000256" key="1">
    <source>
        <dbReference type="ARBA" id="ARBA00009600"/>
    </source>
</evidence>
<proteinExistence type="inferred from homology"/>
<dbReference type="EMBL" id="BAAAPB010000002">
    <property type="protein sequence ID" value="GAA1964272.1"/>
    <property type="molecule type" value="Genomic_DNA"/>
</dbReference>
<dbReference type="PANTHER" id="PTHR30327:SF1">
    <property type="entry name" value="UPF0301 PROTEIN YQGE"/>
    <property type="match status" value="1"/>
</dbReference>
<dbReference type="NCBIfam" id="NF001270">
    <property type="entry name" value="PRK00228.2-2"/>
    <property type="match status" value="1"/>
</dbReference>
<accession>A0ABP5CJZ4</accession>
<dbReference type="HAMAP" id="MF_00758">
    <property type="entry name" value="UPF0301"/>
    <property type="match status" value="1"/>
</dbReference>
<dbReference type="Pfam" id="PF02622">
    <property type="entry name" value="DUF179"/>
    <property type="match status" value="1"/>
</dbReference>
<sequence>MTSATPSYVLATASTVGHDGGMPGDEGGVAGLAAGMLLVATPVLLDPNFADTVVLLLDVDEEGALGVVLNRPSPVSVAEVLGQWSAAVAEPHVLFHGGPVGTDAALAVALLRDPADVPVGFRAVRGSLGLLDLDTPTELLAGSLAGLRIFAGYAGWSPGQLEVEVDEGSWYVVPAEALDAFRGDTAALWRDVLRRQPGELAWHSTRPVDPELN</sequence>
<evidence type="ECO:0000313" key="3">
    <source>
        <dbReference type="EMBL" id="GAA1964272.1"/>
    </source>
</evidence>